<feature type="compositionally biased region" description="Polar residues" evidence="1">
    <location>
        <begin position="1"/>
        <end position="14"/>
    </location>
</feature>
<feature type="compositionally biased region" description="Basic and acidic residues" evidence="1">
    <location>
        <begin position="65"/>
        <end position="80"/>
    </location>
</feature>
<feature type="non-terminal residue" evidence="2">
    <location>
        <position position="112"/>
    </location>
</feature>
<organism evidence="2">
    <name type="scientific">Cuerna arida</name>
    <dbReference type="NCBI Taxonomy" id="1464854"/>
    <lineage>
        <taxon>Eukaryota</taxon>
        <taxon>Metazoa</taxon>
        <taxon>Ecdysozoa</taxon>
        <taxon>Arthropoda</taxon>
        <taxon>Hexapoda</taxon>
        <taxon>Insecta</taxon>
        <taxon>Pterygota</taxon>
        <taxon>Neoptera</taxon>
        <taxon>Paraneoptera</taxon>
        <taxon>Hemiptera</taxon>
        <taxon>Auchenorrhyncha</taxon>
        <taxon>Membracoidea</taxon>
        <taxon>Cicadellidae</taxon>
        <taxon>Cicadellinae</taxon>
        <taxon>Proconiini</taxon>
        <taxon>Cuerna</taxon>
    </lineage>
</organism>
<protein>
    <submittedName>
        <fullName evidence="2">Uncharacterized protein</fullName>
    </submittedName>
</protein>
<dbReference type="AlphaFoldDB" id="A0A1B6GET9"/>
<feature type="compositionally biased region" description="Low complexity" evidence="1">
    <location>
        <begin position="81"/>
        <end position="90"/>
    </location>
</feature>
<evidence type="ECO:0000256" key="1">
    <source>
        <dbReference type="SAM" id="MobiDB-lite"/>
    </source>
</evidence>
<name>A0A1B6GET9_9HEMI</name>
<sequence length="112" mass="13040">QRQIPRSLKTSETQTNDENLNLDGNNLSSPILTELTKIRRRQEHMDDSLKCLHEQLAIISNSEYKEKPTKDCQYTHRDTSETTLKTTTETARQERIPGVRQTCWQELHSTVT</sequence>
<feature type="region of interest" description="Disordered" evidence="1">
    <location>
        <begin position="1"/>
        <end position="25"/>
    </location>
</feature>
<feature type="region of interest" description="Disordered" evidence="1">
    <location>
        <begin position="65"/>
        <end position="94"/>
    </location>
</feature>
<feature type="non-terminal residue" evidence="2">
    <location>
        <position position="1"/>
    </location>
</feature>
<feature type="compositionally biased region" description="Low complexity" evidence="1">
    <location>
        <begin position="16"/>
        <end position="25"/>
    </location>
</feature>
<gene>
    <name evidence="2" type="ORF">g.3416</name>
</gene>
<dbReference type="EMBL" id="GECZ01008815">
    <property type="protein sequence ID" value="JAS60954.1"/>
    <property type="molecule type" value="Transcribed_RNA"/>
</dbReference>
<evidence type="ECO:0000313" key="2">
    <source>
        <dbReference type="EMBL" id="JAS60954.1"/>
    </source>
</evidence>
<reference evidence="2" key="1">
    <citation type="submission" date="2015-11" db="EMBL/GenBank/DDBJ databases">
        <title>De novo transcriptome assembly of four potential Pierce s Disease insect vectors from Arizona vineyards.</title>
        <authorList>
            <person name="Tassone E.E."/>
        </authorList>
    </citation>
    <scope>NUCLEOTIDE SEQUENCE</scope>
</reference>
<accession>A0A1B6GET9</accession>
<proteinExistence type="predicted"/>